<evidence type="ECO:0000256" key="5">
    <source>
        <dbReference type="ARBA" id="ARBA00022679"/>
    </source>
</evidence>
<accession>A0A381SWM4</accession>
<dbReference type="Pfam" id="PF00591">
    <property type="entry name" value="Glycos_transf_3"/>
    <property type="match status" value="1"/>
</dbReference>
<dbReference type="GO" id="GO:0000162">
    <property type="term" value="P:L-tryptophan biosynthetic process"/>
    <property type="evidence" value="ECO:0007669"/>
    <property type="project" value="UniProtKB-KW"/>
</dbReference>
<dbReference type="AlphaFoldDB" id="A0A381SWM4"/>
<protein>
    <recommendedName>
        <fullName evidence="2">anthranilate phosphoribosyltransferase</fullName>
        <ecNumber evidence="2">2.4.2.18</ecNumber>
    </recommendedName>
</protein>
<comment type="pathway">
    <text evidence="1">Amino-acid biosynthesis; L-tryptophan biosynthesis; L-tryptophan from chorismate: step 2/5.</text>
</comment>
<dbReference type="GO" id="GO:0004048">
    <property type="term" value="F:anthranilate phosphoribosyltransferase activity"/>
    <property type="evidence" value="ECO:0007669"/>
    <property type="project" value="UniProtKB-EC"/>
</dbReference>
<dbReference type="InterPro" id="IPR035902">
    <property type="entry name" value="Nuc_phospho_transferase"/>
</dbReference>
<keyword evidence="7" id="KW-0057">Aromatic amino acid biosynthesis</keyword>
<dbReference type="NCBIfam" id="TIGR01245">
    <property type="entry name" value="trpD"/>
    <property type="match status" value="1"/>
</dbReference>
<gene>
    <name evidence="10" type="ORF">METZ01_LOCUS59671</name>
</gene>
<dbReference type="Gene3D" id="3.40.1030.10">
    <property type="entry name" value="Nucleoside phosphorylase/phosphoribosyltransferase catalytic domain"/>
    <property type="match status" value="1"/>
</dbReference>
<evidence type="ECO:0000256" key="4">
    <source>
        <dbReference type="ARBA" id="ARBA00022676"/>
    </source>
</evidence>
<name>A0A381SWM4_9ZZZZ</name>
<organism evidence="10">
    <name type="scientific">marine metagenome</name>
    <dbReference type="NCBI Taxonomy" id="408172"/>
    <lineage>
        <taxon>unclassified sequences</taxon>
        <taxon>metagenomes</taxon>
        <taxon>ecological metagenomes</taxon>
    </lineage>
</organism>
<evidence type="ECO:0000256" key="3">
    <source>
        <dbReference type="ARBA" id="ARBA00022605"/>
    </source>
</evidence>
<evidence type="ECO:0000313" key="10">
    <source>
        <dbReference type="EMBL" id="SVA06817.1"/>
    </source>
</evidence>
<proteinExistence type="inferred from homology"/>
<evidence type="ECO:0000256" key="1">
    <source>
        <dbReference type="ARBA" id="ARBA00004907"/>
    </source>
</evidence>
<keyword evidence="5" id="KW-0808">Transferase</keyword>
<dbReference type="SUPFAM" id="SSF52418">
    <property type="entry name" value="Nucleoside phosphorylase/phosphoribosyltransferase catalytic domain"/>
    <property type="match status" value="1"/>
</dbReference>
<dbReference type="PANTHER" id="PTHR43285:SF2">
    <property type="entry name" value="ANTHRANILATE PHOSPHORIBOSYLTRANSFERASE"/>
    <property type="match status" value="1"/>
</dbReference>
<dbReference type="InterPro" id="IPR000312">
    <property type="entry name" value="Glycosyl_Trfase_fam3"/>
</dbReference>
<keyword evidence="6" id="KW-0822">Tryptophan biosynthesis</keyword>
<keyword evidence="4" id="KW-0328">Glycosyltransferase</keyword>
<evidence type="ECO:0000259" key="9">
    <source>
        <dbReference type="Pfam" id="PF02885"/>
    </source>
</evidence>
<sequence>MDEVIKKLKNKQNLNFEESKSVFESMMSGKVKEEQIHDFLTFSSAKGETSDEIAGGVYVLRNKAAQVNVPDDTIDTCGTGGDGKNTLNISTAAALLLSSFGVKVAKHGNKSVSSKCGSADVLEKLNININLGPKEVEASIGNNNFGFMFAPGYHSAMKYVGPVRKKIGKRTIFNLIGPLSSPAKVKRQVVGVFDKKLLRVFAEALKNLNLKKALIVNSQDGLDEISPYANTDVVELSDGKIKEFALNPKDLNIKASGFENIVGKDPEYNAEKMKEIFQGKNNDFSIAVCLNAAAGLLVAEKSNSFEEGYEELRKHILSGKVINHISKLMK</sequence>
<dbReference type="Pfam" id="PF02885">
    <property type="entry name" value="Glycos_trans_3N"/>
    <property type="match status" value="1"/>
</dbReference>
<dbReference type="EC" id="2.4.2.18" evidence="2"/>
<keyword evidence="3" id="KW-0028">Amino-acid biosynthesis</keyword>
<feature type="domain" description="Glycosyl transferase family 3" evidence="8">
    <location>
        <begin position="72"/>
        <end position="320"/>
    </location>
</feature>
<reference evidence="10" key="1">
    <citation type="submission" date="2018-05" db="EMBL/GenBank/DDBJ databases">
        <authorList>
            <person name="Lanie J.A."/>
            <person name="Ng W.-L."/>
            <person name="Kazmierczak K.M."/>
            <person name="Andrzejewski T.M."/>
            <person name="Davidsen T.M."/>
            <person name="Wayne K.J."/>
            <person name="Tettelin H."/>
            <person name="Glass J.I."/>
            <person name="Rusch D."/>
            <person name="Podicherti R."/>
            <person name="Tsui H.-C.T."/>
            <person name="Winkler M.E."/>
        </authorList>
    </citation>
    <scope>NUCLEOTIDE SEQUENCE</scope>
</reference>
<dbReference type="Gene3D" id="1.20.970.10">
    <property type="entry name" value="Transferase, Pyrimidine Nucleoside Phosphorylase, Chain C"/>
    <property type="match status" value="1"/>
</dbReference>
<dbReference type="PANTHER" id="PTHR43285">
    <property type="entry name" value="ANTHRANILATE PHOSPHORIBOSYLTRANSFERASE"/>
    <property type="match status" value="1"/>
</dbReference>
<dbReference type="InterPro" id="IPR036320">
    <property type="entry name" value="Glycosyl_Trfase_fam3_N_dom_sf"/>
</dbReference>
<feature type="domain" description="Glycosyl transferase family 3 N-terminal" evidence="9">
    <location>
        <begin position="3"/>
        <end position="64"/>
    </location>
</feature>
<evidence type="ECO:0000259" key="8">
    <source>
        <dbReference type="Pfam" id="PF00591"/>
    </source>
</evidence>
<evidence type="ECO:0000256" key="2">
    <source>
        <dbReference type="ARBA" id="ARBA00011948"/>
    </source>
</evidence>
<dbReference type="InterPro" id="IPR017459">
    <property type="entry name" value="Glycosyl_Trfase_fam3_N_dom"/>
</dbReference>
<evidence type="ECO:0000256" key="7">
    <source>
        <dbReference type="ARBA" id="ARBA00023141"/>
    </source>
</evidence>
<evidence type="ECO:0000256" key="6">
    <source>
        <dbReference type="ARBA" id="ARBA00022822"/>
    </source>
</evidence>
<dbReference type="SUPFAM" id="SSF47648">
    <property type="entry name" value="Nucleoside phosphorylase/phosphoribosyltransferase N-terminal domain"/>
    <property type="match status" value="1"/>
</dbReference>
<dbReference type="FunFam" id="3.40.1030.10:FF:000002">
    <property type="entry name" value="Anthranilate phosphoribosyltransferase"/>
    <property type="match status" value="1"/>
</dbReference>
<dbReference type="EMBL" id="UINC01003495">
    <property type="protein sequence ID" value="SVA06817.1"/>
    <property type="molecule type" value="Genomic_DNA"/>
</dbReference>
<dbReference type="GO" id="GO:0005829">
    <property type="term" value="C:cytosol"/>
    <property type="evidence" value="ECO:0007669"/>
    <property type="project" value="TreeGrafter"/>
</dbReference>
<dbReference type="InterPro" id="IPR005940">
    <property type="entry name" value="Anthranilate_Pribosyl_Tfrase"/>
</dbReference>
<dbReference type="HAMAP" id="MF_00211">
    <property type="entry name" value="TrpD"/>
    <property type="match status" value="1"/>
</dbReference>